<dbReference type="EMBL" id="JAGKQH010000006">
    <property type="protein sequence ID" value="KAG6597257.1"/>
    <property type="molecule type" value="Genomic_DNA"/>
</dbReference>
<feature type="non-terminal residue" evidence="1">
    <location>
        <position position="1"/>
    </location>
</feature>
<keyword evidence="2" id="KW-1185">Reference proteome</keyword>
<accession>A0AAV6NI73</accession>
<dbReference type="AlphaFoldDB" id="A0AAV6NI73"/>
<gene>
    <name evidence="1" type="ORF">SDJN03_10437</name>
</gene>
<name>A0AAV6NI73_9ROSI</name>
<organism evidence="1 2">
    <name type="scientific">Cucurbita argyrosperma subsp. sororia</name>
    <dbReference type="NCBI Taxonomy" id="37648"/>
    <lineage>
        <taxon>Eukaryota</taxon>
        <taxon>Viridiplantae</taxon>
        <taxon>Streptophyta</taxon>
        <taxon>Embryophyta</taxon>
        <taxon>Tracheophyta</taxon>
        <taxon>Spermatophyta</taxon>
        <taxon>Magnoliopsida</taxon>
        <taxon>eudicotyledons</taxon>
        <taxon>Gunneridae</taxon>
        <taxon>Pentapetalae</taxon>
        <taxon>rosids</taxon>
        <taxon>fabids</taxon>
        <taxon>Cucurbitales</taxon>
        <taxon>Cucurbitaceae</taxon>
        <taxon>Cucurbiteae</taxon>
        <taxon>Cucurbita</taxon>
    </lineage>
</organism>
<reference evidence="1 2" key="1">
    <citation type="journal article" date="2021" name="Hortic Res">
        <title>The domestication of Cucurbita argyrosperma as revealed by the genome of its wild relative.</title>
        <authorList>
            <person name="Barrera-Redondo J."/>
            <person name="Sanchez-de la Vega G."/>
            <person name="Aguirre-Liguori J.A."/>
            <person name="Castellanos-Morales G."/>
            <person name="Gutierrez-Guerrero Y.T."/>
            <person name="Aguirre-Dugua X."/>
            <person name="Aguirre-Planter E."/>
            <person name="Tenaillon M.I."/>
            <person name="Lira-Saade R."/>
            <person name="Eguiarte L.E."/>
        </authorList>
    </citation>
    <scope>NUCLEOTIDE SEQUENCE [LARGE SCALE GENOMIC DNA]</scope>
    <source>
        <strain evidence="1">JBR-2021</strain>
    </source>
</reference>
<evidence type="ECO:0000313" key="2">
    <source>
        <dbReference type="Proteomes" id="UP000685013"/>
    </source>
</evidence>
<sequence length="97" mass="10626">MLESTKKQPSDCIPKSQILAPLSIQEIDETQMGSRERANLLKSSIVAQQTGASLSPKFSRKNSLLFTFTVTSDSGRFFAVSFPCGKEKPEVISVENS</sequence>
<dbReference type="Proteomes" id="UP000685013">
    <property type="component" value="Chromosome 6"/>
</dbReference>
<proteinExistence type="predicted"/>
<evidence type="ECO:0000313" key="1">
    <source>
        <dbReference type="EMBL" id="KAG6597257.1"/>
    </source>
</evidence>
<comment type="caution">
    <text evidence="1">The sequence shown here is derived from an EMBL/GenBank/DDBJ whole genome shotgun (WGS) entry which is preliminary data.</text>
</comment>
<protein>
    <submittedName>
        <fullName evidence="1">Uncharacterized protein</fullName>
    </submittedName>
</protein>